<protein>
    <submittedName>
        <fullName evidence="2">Ccr4-not complex not1</fullName>
    </submittedName>
</protein>
<dbReference type="GO" id="GO:0000288">
    <property type="term" value="P:nuclear-transcribed mRNA catabolic process, deadenylation-dependent decay"/>
    <property type="evidence" value="ECO:0007669"/>
    <property type="project" value="TreeGrafter"/>
</dbReference>
<evidence type="ECO:0000313" key="2">
    <source>
        <dbReference type="EMBL" id="OEH75828.1"/>
    </source>
</evidence>
<gene>
    <name evidence="2" type="ORF">cyc_08921</name>
</gene>
<dbReference type="PANTHER" id="PTHR13162">
    <property type="entry name" value="CCR4-NOT TRANSCRIPTION COMPLEX"/>
    <property type="match status" value="1"/>
</dbReference>
<dbReference type="Pfam" id="PF16417">
    <property type="entry name" value="CNOT1_TTP_bind"/>
    <property type="match status" value="1"/>
</dbReference>
<dbReference type="InterPro" id="IPR032193">
    <property type="entry name" value="CNOT1_TTP_bind"/>
</dbReference>
<sequence>MYKALGGSLKKAAFGASAFIAAVHAANGSPVAGIDLIGCINTSKREQETAIARAVAIYCPLCLRISNRTPQSLEAPQSATLLIPPLLEVYLHPKQRDPQHRQPARCCSSSLRRRWVAPQQLRLKGRLHQRHLQQREMQPLERIWMWRRMYIASSRGYSPGSSSSLFSLRTPSLTPPPLSGRFGGWGASAELVLAVLERGASSSASPRDSALVALFLSSLFRETRHLPKYPLRELAATAVLLGQLLRRGLLLQRGPSLSVAQRCITEAIKKGIPSKMWLFGVAALEQVLECLPAYPLFAAAIAERHELLLLHSHYTEFAARVVAALPPELRGHVHLEEHQLAGIEFPSTPTIGMRGKQSFLAPS</sequence>
<dbReference type="GO" id="GO:0060090">
    <property type="term" value="F:molecular adaptor activity"/>
    <property type="evidence" value="ECO:0007669"/>
    <property type="project" value="TreeGrafter"/>
</dbReference>
<name>A0A1D3CXB4_9EIME</name>
<keyword evidence="3" id="KW-1185">Reference proteome</keyword>
<dbReference type="InParanoid" id="A0A1D3CXB4"/>
<accession>A0A1D3CXB4</accession>
<comment type="caution">
    <text evidence="2">The sequence shown here is derived from an EMBL/GenBank/DDBJ whole genome shotgun (WGS) entry which is preliminary data.</text>
</comment>
<evidence type="ECO:0000313" key="3">
    <source>
        <dbReference type="Proteomes" id="UP000095192"/>
    </source>
</evidence>
<reference evidence="2 3" key="1">
    <citation type="journal article" date="2016" name="BMC Genomics">
        <title>Comparative genomics reveals Cyclospora cayetanensis possesses coccidia-like metabolism and invasion components but unique surface antigens.</title>
        <authorList>
            <person name="Liu S."/>
            <person name="Wang L."/>
            <person name="Zheng H."/>
            <person name="Xu Z."/>
            <person name="Roellig D.M."/>
            <person name="Li N."/>
            <person name="Frace M.A."/>
            <person name="Tang K."/>
            <person name="Arrowood M.J."/>
            <person name="Moss D.M."/>
            <person name="Zhang L."/>
            <person name="Feng Y."/>
            <person name="Xiao L."/>
        </authorList>
    </citation>
    <scope>NUCLEOTIDE SEQUENCE [LARGE SCALE GENOMIC DNA]</scope>
    <source>
        <strain evidence="2 3">CHN_HEN01</strain>
    </source>
</reference>
<dbReference type="GO" id="GO:0000932">
    <property type="term" value="C:P-body"/>
    <property type="evidence" value="ECO:0007669"/>
    <property type="project" value="TreeGrafter"/>
</dbReference>
<dbReference type="PANTHER" id="PTHR13162:SF8">
    <property type="entry name" value="CCR4-NOT TRANSCRIPTION COMPLEX SUBUNIT 1"/>
    <property type="match status" value="1"/>
</dbReference>
<dbReference type="GO" id="GO:0030015">
    <property type="term" value="C:CCR4-NOT core complex"/>
    <property type="evidence" value="ECO:0007669"/>
    <property type="project" value="InterPro"/>
</dbReference>
<dbReference type="Gene3D" id="1.25.40.840">
    <property type="entry name" value="CCR4-NOT transcription complex subunit 1 TTP binding domain"/>
    <property type="match status" value="1"/>
</dbReference>
<evidence type="ECO:0000259" key="1">
    <source>
        <dbReference type="Pfam" id="PF16417"/>
    </source>
</evidence>
<proteinExistence type="predicted"/>
<dbReference type="InterPro" id="IPR040398">
    <property type="entry name" value="Not1"/>
</dbReference>
<dbReference type="VEuPathDB" id="ToxoDB:cyc_08921"/>
<dbReference type="Proteomes" id="UP000095192">
    <property type="component" value="Unassembled WGS sequence"/>
</dbReference>
<dbReference type="AlphaFoldDB" id="A0A1D3CXB4"/>
<feature type="domain" description="CCR4-NOT transcription complex subunit 1 TTP binding" evidence="1">
    <location>
        <begin position="188"/>
        <end position="313"/>
    </location>
</feature>
<dbReference type="GO" id="GO:0017148">
    <property type="term" value="P:negative regulation of translation"/>
    <property type="evidence" value="ECO:0007669"/>
    <property type="project" value="InterPro"/>
</dbReference>
<dbReference type="EMBL" id="JROU02001622">
    <property type="protein sequence ID" value="OEH75828.1"/>
    <property type="molecule type" value="Genomic_DNA"/>
</dbReference>
<organism evidence="2 3">
    <name type="scientific">Cyclospora cayetanensis</name>
    <dbReference type="NCBI Taxonomy" id="88456"/>
    <lineage>
        <taxon>Eukaryota</taxon>
        <taxon>Sar</taxon>
        <taxon>Alveolata</taxon>
        <taxon>Apicomplexa</taxon>
        <taxon>Conoidasida</taxon>
        <taxon>Coccidia</taxon>
        <taxon>Eucoccidiorida</taxon>
        <taxon>Eimeriorina</taxon>
        <taxon>Eimeriidae</taxon>
        <taxon>Cyclospora</taxon>
    </lineage>
</organism>
<dbReference type="InterPro" id="IPR038535">
    <property type="entry name" value="CNOT1_TTP_bind_sf"/>
</dbReference>